<dbReference type="Proteomes" id="UP000321393">
    <property type="component" value="Unassembled WGS sequence"/>
</dbReference>
<comment type="caution">
    <text evidence="5">The sequence shown here is derived from an EMBL/GenBank/DDBJ whole genome shotgun (WGS) entry which is preliminary data.</text>
</comment>
<sequence>MKVLKGYVRNKARPEGCIAACYLADECVDFSNKYFKQSVEVVNSQQRNEEYQNDVILEGRPISSGTSVELFDDVLENAHRYVLFNTSEILELDSFVEGYFELLKWLANGPRKNAMSYTGYIINGKRFHTKSVEKSTQNNGVAVDATTLCRSSAKDKSQVMDVVAYYGVLQEIILLDYYVYQLPIFKCDWANVRNGVKVEEGFTLVNLHQSQSKFVREPFILASQAKQVFYARENDTSNWYVVLKAPPRRFHDLEMYDENYDDTLVSNENISNAVEDVNESDELTYARQDCEDTMSLKVKGKKRSTRRKLIGDSLLLPNEENMESSPIDVHPNTLSSKPSDKIVEGNPILDSPAARTRLAIRRQATTSNVNGFEEPQLETTTLPNEKAVEDHVVDEEPPFETMTLRKKTRGPTKMKTIAVEKQSRVDIVFNEYGQPIGNESVGLASFLGPLVREVVPVNLENWLKLPTRLKVVLWKSIKSRYNVEDWQKKFFFQKMGRLWRAGKSRLVKQIRDAPTKDAILKLMPDNLQSVDDWMDFVSEKTSATFKLKSEKYKAMKKKQLPHTCSRKGYARLAEEMRKSSSDPSLVTRVALWTKAHKRKDGQPVNSQVADTLERIEQTEDETTVSTTNVVDDALSKVLGPDRGHVRGFGFGVTRSKLSLLSHQDHKYKVLEKEYLKMKEEMVEMKTMKDEMIEMKALMLSYLKKQTKPSEELSNATASVLKRLNIPSMPSQSVNLFSTNNNSQTKCKLLDWYGSGEIVAKGRWSPNDPTAMVHHIPIDESWNWSDDVDEAKSPFHVNLDENKVVQELEQEEIQAVESSSSSTSSSTSDDEISPRRMRHIQEIYNATDIINDDHFANFALFAGVDPVTFDEVIQDEKWKIAMDQEVDVIRRNETWELIELLTKKRALGVKWVYRIKLKSDGNVEKYKAILVVKGYKQEYGVDYEEIFAPVTRIEIIRLILSLVAQNGWKVYQMDVKSAFSNGQLKEKILLVQPLGYVKRGEEEKVYKLKKALYGLKQAPRAWYNHIDNFFLKTGFRRCPYEHALYVKEDKYDKFLIVSLYVDDLLFTGNDKFLCYDFKNFMKKKFEMSNMGLIFYFLGIEVNQNGEIVISQQNAHDLLKKILIENALPCNTPMDANLKLCKDDIGEAINPSLYRSLVGSLMYLTTTRLDILFAVSIC</sequence>
<name>A0A5A7UM47_CUCMM</name>
<evidence type="ECO:0000259" key="2">
    <source>
        <dbReference type="Pfam" id="PF07727"/>
    </source>
</evidence>
<evidence type="ECO:0000313" key="5">
    <source>
        <dbReference type="EMBL" id="KAA0056210.1"/>
    </source>
</evidence>
<dbReference type="PANTHER" id="PTHR48258">
    <property type="entry name" value="DUF4218 DOMAIN-CONTAINING PROTEIN-RELATED"/>
    <property type="match status" value="1"/>
</dbReference>
<dbReference type="InterPro" id="IPR025312">
    <property type="entry name" value="DUF4216"/>
</dbReference>
<feature type="domain" description="Reverse transcriptase Ty1/copia-type" evidence="2">
    <location>
        <begin position="891"/>
        <end position="1132"/>
    </location>
</feature>
<dbReference type="SUPFAM" id="SSF56672">
    <property type="entry name" value="DNA/RNA polymerases"/>
    <property type="match status" value="1"/>
</dbReference>
<evidence type="ECO:0000256" key="1">
    <source>
        <dbReference type="SAM" id="MobiDB-lite"/>
    </source>
</evidence>
<dbReference type="Pfam" id="PF13960">
    <property type="entry name" value="DUF4218"/>
    <property type="match status" value="1"/>
</dbReference>
<dbReference type="InterPro" id="IPR013103">
    <property type="entry name" value="RVT_2"/>
</dbReference>
<evidence type="ECO:0000313" key="6">
    <source>
        <dbReference type="Proteomes" id="UP000321393"/>
    </source>
</evidence>
<dbReference type="InterPro" id="IPR025452">
    <property type="entry name" value="DUF4218"/>
</dbReference>
<feature type="region of interest" description="Disordered" evidence="1">
    <location>
        <begin position="811"/>
        <end position="833"/>
    </location>
</feature>
<dbReference type="Pfam" id="PF03004">
    <property type="entry name" value="Transposase_24"/>
    <property type="match status" value="1"/>
</dbReference>
<reference evidence="5 6" key="1">
    <citation type="submission" date="2019-08" db="EMBL/GenBank/DDBJ databases">
        <title>Draft genome sequences of two oriental melons (Cucumis melo L. var makuwa).</title>
        <authorList>
            <person name="Kwon S.-Y."/>
        </authorList>
    </citation>
    <scope>NUCLEOTIDE SEQUENCE [LARGE SCALE GENOMIC DNA]</scope>
    <source>
        <strain evidence="6">cv. SW 3</strain>
        <tissue evidence="5">Leaf</tissue>
    </source>
</reference>
<feature type="domain" description="DUF4218" evidence="4">
    <location>
        <begin position="2"/>
        <end position="48"/>
    </location>
</feature>
<dbReference type="Pfam" id="PF13952">
    <property type="entry name" value="DUF4216"/>
    <property type="match status" value="1"/>
</dbReference>
<feature type="region of interest" description="Disordered" evidence="1">
    <location>
        <begin position="317"/>
        <end position="340"/>
    </location>
</feature>
<feature type="compositionally biased region" description="Low complexity" evidence="1">
    <location>
        <begin position="817"/>
        <end position="826"/>
    </location>
</feature>
<evidence type="ECO:0000259" key="3">
    <source>
        <dbReference type="Pfam" id="PF13952"/>
    </source>
</evidence>
<accession>A0A5A7UM47</accession>
<dbReference type="EMBL" id="SSTE01008147">
    <property type="protein sequence ID" value="KAA0056210.1"/>
    <property type="molecule type" value="Genomic_DNA"/>
</dbReference>
<feature type="domain" description="DUF4216" evidence="3">
    <location>
        <begin position="180"/>
        <end position="242"/>
    </location>
</feature>
<dbReference type="OrthoDB" id="413361at2759"/>
<dbReference type="InterPro" id="IPR004252">
    <property type="entry name" value="Probable_transposase_24"/>
</dbReference>
<dbReference type="PANTHER" id="PTHR48258:SF3">
    <property type="entry name" value="FK506-BINDING PROTEIN 4-LIKE ISOFORM X1"/>
    <property type="match status" value="1"/>
</dbReference>
<dbReference type="AlphaFoldDB" id="A0A5A7UM47"/>
<proteinExistence type="predicted"/>
<dbReference type="Pfam" id="PF07727">
    <property type="entry name" value="RVT_2"/>
    <property type="match status" value="1"/>
</dbReference>
<gene>
    <name evidence="5" type="ORF">E6C27_scaffold85G00020</name>
</gene>
<protein>
    <submittedName>
        <fullName evidence="5">Integrase</fullName>
    </submittedName>
</protein>
<organism evidence="5 6">
    <name type="scientific">Cucumis melo var. makuwa</name>
    <name type="common">Oriental melon</name>
    <dbReference type="NCBI Taxonomy" id="1194695"/>
    <lineage>
        <taxon>Eukaryota</taxon>
        <taxon>Viridiplantae</taxon>
        <taxon>Streptophyta</taxon>
        <taxon>Embryophyta</taxon>
        <taxon>Tracheophyta</taxon>
        <taxon>Spermatophyta</taxon>
        <taxon>Magnoliopsida</taxon>
        <taxon>eudicotyledons</taxon>
        <taxon>Gunneridae</taxon>
        <taxon>Pentapetalae</taxon>
        <taxon>rosids</taxon>
        <taxon>fabids</taxon>
        <taxon>Cucurbitales</taxon>
        <taxon>Cucurbitaceae</taxon>
        <taxon>Benincaseae</taxon>
        <taxon>Cucumis</taxon>
    </lineage>
</organism>
<evidence type="ECO:0000259" key="4">
    <source>
        <dbReference type="Pfam" id="PF13960"/>
    </source>
</evidence>
<dbReference type="InterPro" id="IPR043502">
    <property type="entry name" value="DNA/RNA_pol_sf"/>
</dbReference>